<name>A0A2T6Z9N1_TUBBO</name>
<dbReference type="EMBL" id="NESQ01000672">
    <property type="protein sequence ID" value="PUU72198.1"/>
    <property type="molecule type" value="Genomic_DNA"/>
</dbReference>
<organism evidence="2 3">
    <name type="scientific">Tuber borchii</name>
    <name type="common">White truffle</name>
    <dbReference type="NCBI Taxonomy" id="42251"/>
    <lineage>
        <taxon>Eukaryota</taxon>
        <taxon>Fungi</taxon>
        <taxon>Dikarya</taxon>
        <taxon>Ascomycota</taxon>
        <taxon>Pezizomycotina</taxon>
        <taxon>Pezizomycetes</taxon>
        <taxon>Pezizales</taxon>
        <taxon>Tuberaceae</taxon>
        <taxon>Tuber</taxon>
    </lineage>
</organism>
<evidence type="ECO:0000256" key="1">
    <source>
        <dbReference type="SAM" id="SignalP"/>
    </source>
</evidence>
<dbReference type="Proteomes" id="UP000244722">
    <property type="component" value="Unassembled WGS sequence"/>
</dbReference>
<proteinExistence type="predicted"/>
<sequence length="135" mass="14040">MWTDLLPTLLLLLSIAVQAHPLGGLIPGFKGGSVLLQGYDKDGCPTEPNFSATIPSTLLGCTPITSTGITNVVVVANDKLPSTCKLFLYENANCGGTESANIGPIFPSSIPSACIGPIRNPAGNVFELKSIHMLC</sequence>
<gene>
    <name evidence="2" type="ORF">B9Z19DRAFT_1069946</name>
</gene>
<accession>A0A2T6Z9N1</accession>
<feature type="signal peptide" evidence="1">
    <location>
        <begin position="1"/>
        <end position="19"/>
    </location>
</feature>
<comment type="caution">
    <text evidence="2">The sequence shown here is derived from an EMBL/GenBank/DDBJ whole genome shotgun (WGS) entry which is preliminary data.</text>
</comment>
<evidence type="ECO:0000313" key="3">
    <source>
        <dbReference type="Proteomes" id="UP000244722"/>
    </source>
</evidence>
<keyword evidence="1" id="KW-0732">Signal</keyword>
<keyword evidence="3" id="KW-1185">Reference proteome</keyword>
<dbReference type="AlphaFoldDB" id="A0A2T6Z9N1"/>
<evidence type="ECO:0000313" key="2">
    <source>
        <dbReference type="EMBL" id="PUU72198.1"/>
    </source>
</evidence>
<protein>
    <submittedName>
        <fullName evidence="2">Uncharacterized protein</fullName>
    </submittedName>
</protein>
<feature type="chain" id="PRO_5015401105" evidence="1">
    <location>
        <begin position="20"/>
        <end position="135"/>
    </location>
</feature>
<reference evidence="2 3" key="1">
    <citation type="submission" date="2017-04" db="EMBL/GenBank/DDBJ databases">
        <title>Draft genome sequence of Tuber borchii Vittad., a whitish edible truffle.</title>
        <authorList>
            <consortium name="DOE Joint Genome Institute"/>
            <person name="Murat C."/>
            <person name="Kuo A."/>
            <person name="Barry K.W."/>
            <person name="Clum A."/>
            <person name="Dockter R.B."/>
            <person name="Fauchery L."/>
            <person name="Iotti M."/>
            <person name="Kohler A."/>
            <person name="Labutti K."/>
            <person name="Lindquist E.A."/>
            <person name="Lipzen A."/>
            <person name="Ohm R.A."/>
            <person name="Wang M."/>
            <person name="Grigoriev I.V."/>
            <person name="Zambonelli A."/>
            <person name="Martin F.M."/>
        </authorList>
    </citation>
    <scope>NUCLEOTIDE SEQUENCE [LARGE SCALE GENOMIC DNA]</scope>
    <source>
        <strain evidence="2 3">Tbo3840</strain>
    </source>
</reference>